<dbReference type="EMBL" id="AP021881">
    <property type="protein sequence ID" value="BBP00130.1"/>
    <property type="molecule type" value="Genomic_DNA"/>
</dbReference>
<dbReference type="KEGG" id="sniv:SFSGTM_08380"/>
<name>A0A809SGQ7_9PROT</name>
<accession>A0A809SGQ7</accession>
<protein>
    <recommendedName>
        <fullName evidence="3">Addiction module protein</fullName>
    </recommendedName>
</protein>
<evidence type="ECO:0000313" key="1">
    <source>
        <dbReference type="EMBL" id="BBP00130.1"/>
    </source>
</evidence>
<dbReference type="AlphaFoldDB" id="A0A809SGQ7"/>
<keyword evidence="2" id="KW-1185">Reference proteome</keyword>
<dbReference type="Proteomes" id="UP000463939">
    <property type="component" value="Chromosome"/>
</dbReference>
<organism evidence="1 2">
    <name type="scientific">Sulfuriferula nivalis</name>
    <dbReference type="NCBI Taxonomy" id="2675298"/>
    <lineage>
        <taxon>Bacteria</taxon>
        <taxon>Pseudomonadati</taxon>
        <taxon>Pseudomonadota</taxon>
        <taxon>Betaproteobacteria</taxon>
        <taxon>Nitrosomonadales</taxon>
        <taxon>Sulfuricellaceae</taxon>
        <taxon>Sulfuriferula</taxon>
    </lineage>
</organism>
<gene>
    <name evidence="1" type="ORF">SFSGTM_08380</name>
</gene>
<evidence type="ECO:0000313" key="2">
    <source>
        <dbReference type="Proteomes" id="UP000463939"/>
    </source>
</evidence>
<sequence length="74" mass="7955">MTTQFEILEAEVLKLVPTERALLAEHIIASLDGDNEIDSAWAAEVENRIAEVEGGLVIGTPLAEVIAQARATLK</sequence>
<proteinExistence type="predicted"/>
<evidence type="ECO:0008006" key="3">
    <source>
        <dbReference type="Google" id="ProtNLM"/>
    </source>
</evidence>
<dbReference type="RefSeq" id="WP_162084096.1">
    <property type="nucleotide sequence ID" value="NZ_AP021881.1"/>
</dbReference>
<reference evidence="2" key="1">
    <citation type="submission" date="2019-11" db="EMBL/GenBank/DDBJ databases">
        <title>Isolation and characterization of a novel species in the genus Sulfuriferula.</title>
        <authorList>
            <person name="Mochizuki J."/>
            <person name="Kojima H."/>
            <person name="Fukui M."/>
        </authorList>
    </citation>
    <scope>NUCLEOTIDE SEQUENCE [LARGE SCALE GENOMIC DNA]</scope>
    <source>
        <strain evidence="2">SGTM</strain>
    </source>
</reference>
<dbReference type="InterPro" id="IPR013406">
    <property type="entry name" value="CHP02574_addiction_mod"/>
</dbReference>
<dbReference type="Pfam" id="PF09720">
    <property type="entry name" value="Unstab_antitox"/>
    <property type="match status" value="1"/>
</dbReference>